<dbReference type="SUPFAM" id="SSF56349">
    <property type="entry name" value="DNA breaking-rejoining enzymes"/>
    <property type="match status" value="1"/>
</dbReference>
<dbReference type="InterPro" id="IPR011010">
    <property type="entry name" value="DNA_brk_join_enz"/>
</dbReference>
<dbReference type="InterPro" id="IPR013762">
    <property type="entry name" value="Integrase-like_cat_sf"/>
</dbReference>
<dbReference type="GO" id="GO:0006310">
    <property type="term" value="P:DNA recombination"/>
    <property type="evidence" value="ECO:0007669"/>
    <property type="project" value="UniProtKB-KW"/>
</dbReference>
<dbReference type="GO" id="GO:0015074">
    <property type="term" value="P:DNA integration"/>
    <property type="evidence" value="ECO:0007669"/>
    <property type="project" value="InterPro"/>
</dbReference>
<name>A0A2V3YD61_9FIRM</name>
<dbReference type="Pfam" id="PF00589">
    <property type="entry name" value="Phage_integrase"/>
    <property type="match status" value="1"/>
</dbReference>
<dbReference type="AlphaFoldDB" id="A0A2V3YD61"/>
<evidence type="ECO:0000256" key="1">
    <source>
        <dbReference type="ARBA" id="ARBA00023172"/>
    </source>
</evidence>
<keyword evidence="4" id="KW-1185">Reference proteome</keyword>
<proteinExistence type="predicted"/>
<evidence type="ECO:0000259" key="2">
    <source>
        <dbReference type="Pfam" id="PF00589"/>
    </source>
</evidence>
<dbReference type="EMBL" id="QJKD01000002">
    <property type="protein sequence ID" value="PXX56259.1"/>
    <property type="molecule type" value="Genomic_DNA"/>
</dbReference>
<keyword evidence="1" id="KW-0233">DNA recombination</keyword>
<feature type="domain" description="Tyr recombinase" evidence="2">
    <location>
        <begin position="5"/>
        <end position="56"/>
    </location>
</feature>
<dbReference type="Gene3D" id="1.10.443.10">
    <property type="entry name" value="Intergrase catalytic core"/>
    <property type="match status" value="1"/>
</dbReference>
<gene>
    <name evidence="3" type="ORF">DFR60_102534</name>
</gene>
<evidence type="ECO:0000313" key="3">
    <source>
        <dbReference type="EMBL" id="PXX56259.1"/>
    </source>
</evidence>
<reference evidence="3 4" key="1">
    <citation type="submission" date="2018-05" db="EMBL/GenBank/DDBJ databases">
        <title>Genomic Encyclopedia of Type Strains, Phase IV (KMG-IV): sequencing the most valuable type-strain genomes for metagenomic binning, comparative biology and taxonomic classification.</title>
        <authorList>
            <person name="Goeker M."/>
        </authorList>
    </citation>
    <scope>NUCLEOTIDE SEQUENCE [LARGE SCALE GENOMIC DNA]</scope>
    <source>
        <strain evidence="3 4">DSM 24995</strain>
    </source>
</reference>
<accession>A0A2V3YD61</accession>
<comment type="caution">
    <text evidence="3">The sequence shown here is derived from an EMBL/GenBank/DDBJ whole genome shotgun (WGS) entry which is preliminary data.</text>
</comment>
<dbReference type="GO" id="GO:0003677">
    <property type="term" value="F:DNA binding"/>
    <property type="evidence" value="ECO:0007669"/>
    <property type="project" value="InterPro"/>
</dbReference>
<organism evidence="3 4">
    <name type="scientific">Hungatella effluvii</name>
    <dbReference type="NCBI Taxonomy" id="1096246"/>
    <lineage>
        <taxon>Bacteria</taxon>
        <taxon>Bacillati</taxon>
        <taxon>Bacillota</taxon>
        <taxon>Clostridia</taxon>
        <taxon>Lachnospirales</taxon>
        <taxon>Lachnospiraceae</taxon>
        <taxon>Hungatella</taxon>
    </lineage>
</organism>
<protein>
    <submittedName>
        <fullName evidence="3">Phage integrase family protein</fullName>
    </submittedName>
</protein>
<evidence type="ECO:0000313" key="4">
    <source>
        <dbReference type="Proteomes" id="UP000248057"/>
    </source>
</evidence>
<dbReference type="InterPro" id="IPR002104">
    <property type="entry name" value="Integrase_catalytic"/>
</dbReference>
<dbReference type="Proteomes" id="UP000248057">
    <property type="component" value="Unassembled WGS sequence"/>
</dbReference>
<sequence>MRYWFLKCVKQAGITYHTLHDCCHTVCSFLIKREAQPKLIQALLGHTLLSTTMDIYGDMFIDVESQFVNQLDDVYGIGVQEDKNVI</sequence>